<feature type="transmembrane region" description="Helical" evidence="5">
    <location>
        <begin position="371"/>
        <end position="392"/>
    </location>
</feature>
<feature type="transmembrane region" description="Helical" evidence="5">
    <location>
        <begin position="124"/>
        <end position="141"/>
    </location>
</feature>
<feature type="transmembrane region" description="Helical" evidence="5">
    <location>
        <begin position="88"/>
        <end position="112"/>
    </location>
</feature>
<feature type="transmembrane region" description="Helical" evidence="5">
    <location>
        <begin position="148"/>
        <end position="167"/>
    </location>
</feature>
<dbReference type="FunFam" id="1.20.1740.10:FF:000052">
    <property type="entry name" value="Lysine histidine transporter-like 3"/>
    <property type="match status" value="1"/>
</dbReference>
<feature type="transmembrane region" description="Helical" evidence="5">
    <location>
        <begin position="305"/>
        <end position="322"/>
    </location>
</feature>
<keyword evidence="8" id="KW-1185">Reference proteome</keyword>
<evidence type="ECO:0000256" key="1">
    <source>
        <dbReference type="ARBA" id="ARBA00004141"/>
    </source>
</evidence>
<accession>T1KQS4</accession>
<keyword evidence="4 5" id="KW-0472">Membrane</keyword>
<feature type="transmembrane region" description="Helical" evidence="5">
    <location>
        <begin position="222"/>
        <end position="246"/>
    </location>
</feature>
<dbReference type="Pfam" id="PF01490">
    <property type="entry name" value="Aa_trans"/>
    <property type="match status" value="1"/>
</dbReference>
<dbReference type="HOGENOM" id="CLU_009646_2_1_1"/>
<feature type="domain" description="Amino acid transporter transmembrane" evidence="6">
    <location>
        <begin position="6"/>
        <end position="386"/>
    </location>
</feature>
<sequence length="414" mass="45421">MGMFVTILFIAGENAGAGILALPNAFDQAGWWSLPLLAMCAFDAGISGILIGKCWLILEERWSEFRGDCRYPYPAIGKMAYGNWMRGVVTACLQITLFGASTVILLLCSELISQFFQTYFHLPFGLWILIIGLALCPFMWLGSPGEMWLAAAAALATTSVAVVLILIDVVKDYEDLTTSAPVTKPTLTGISLAFGTFIFCFGGTAAFPTFQNDMKDKSKFTMSVIIGFVALLALYLPTAILGYLTYGKDVKDNIISTIPDGIKKSAAILLLSWHLFFAFIIVINGAVQEIENKLNIPNAFGWKRVIVRTLSTIGVIFIGETIPRFGKILNLMGGSSVTMLAYILPPLFYMKLCSMKNESWPERKVSVWEKIYYYKIIIVGVIGGIICSYSAVSDIVKPGAITSPCYIDFNCSNE</sequence>
<evidence type="ECO:0000259" key="6">
    <source>
        <dbReference type="Pfam" id="PF01490"/>
    </source>
</evidence>
<name>T1KQS4_TETUR</name>
<organism evidence="7 8">
    <name type="scientific">Tetranychus urticae</name>
    <name type="common">Two-spotted spider mite</name>
    <dbReference type="NCBI Taxonomy" id="32264"/>
    <lineage>
        <taxon>Eukaryota</taxon>
        <taxon>Metazoa</taxon>
        <taxon>Ecdysozoa</taxon>
        <taxon>Arthropoda</taxon>
        <taxon>Chelicerata</taxon>
        <taxon>Arachnida</taxon>
        <taxon>Acari</taxon>
        <taxon>Acariformes</taxon>
        <taxon>Trombidiformes</taxon>
        <taxon>Prostigmata</taxon>
        <taxon>Eleutherengona</taxon>
        <taxon>Raphignathae</taxon>
        <taxon>Tetranychoidea</taxon>
        <taxon>Tetranychidae</taxon>
        <taxon>Tetranychus</taxon>
    </lineage>
</organism>
<dbReference type="GO" id="GO:0015179">
    <property type="term" value="F:L-amino acid transmembrane transporter activity"/>
    <property type="evidence" value="ECO:0007669"/>
    <property type="project" value="TreeGrafter"/>
</dbReference>
<dbReference type="Proteomes" id="UP000015104">
    <property type="component" value="Unassembled WGS sequence"/>
</dbReference>
<reference evidence="8" key="1">
    <citation type="submission" date="2011-08" db="EMBL/GenBank/DDBJ databases">
        <authorList>
            <person name="Rombauts S."/>
        </authorList>
    </citation>
    <scope>NUCLEOTIDE SEQUENCE</scope>
    <source>
        <strain evidence="8">London</strain>
    </source>
</reference>
<comment type="subcellular location">
    <subcellularLocation>
        <location evidence="1">Membrane</location>
        <topology evidence="1">Multi-pass membrane protein</topology>
    </subcellularLocation>
</comment>
<reference evidence="7" key="2">
    <citation type="submission" date="2015-06" db="UniProtKB">
        <authorList>
            <consortium name="EnsemblMetazoa"/>
        </authorList>
    </citation>
    <scope>IDENTIFICATION</scope>
</reference>
<keyword evidence="2 5" id="KW-0812">Transmembrane</keyword>
<protein>
    <recommendedName>
        <fullName evidence="6">Amino acid transporter transmembrane domain-containing protein</fullName>
    </recommendedName>
</protein>
<dbReference type="STRING" id="32264.T1KQS4"/>
<proteinExistence type="predicted"/>
<evidence type="ECO:0000256" key="4">
    <source>
        <dbReference type="ARBA" id="ARBA00023136"/>
    </source>
</evidence>
<dbReference type="EMBL" id="CAEY01000380">
    <property type="status" value="NOT_ANNOTATED_CDS"/>
    <property type="molecule type" value="Genomic_DNA"/>
</dbReference>
<dbReference type="PANTHER" id="PTHR22950:SF703">
    <property type="entry name" value="AMINO ACID TRANSPORTER TRANSMEMBRANE DOMAIN-CONTAINING PROTEIN"/>
    <property type="match status" value="1"/>
</dbReference>
<evidence type="ECO:0000256" key="5">
    <source>
        <dbReference type="SAM" id="Phobius"/>
    </source>
</evidence>
<dbReference type="EnsemblMetazoa" id="tetur18g00970.1">
    <property type="protein sequence ID" value="tetur18g00970.1"/>
    <property type="gene ID" value="tetur18g00970"/>
</dbReference>
<dbReference type="Gene3D" id="1.20.1740.10">
    <property type="entry name" value="Amino acid/polyamine transporter I"/>
    <property type="match status" value="1"/>
</dbReference>
<feature type="transmembrane region" description="Helical" evidence="5">
    <location>
        <begin position="31"/>
        <end position="56"/>
    </location>
</feature>
<keyword evidence="3 5" id="KW-1133">Transmembrane helix</keyword>
<feature type="transmembrane region" description="Helical" evidence="5">
    <location>
        <begin position="266"/>
        <end position="284"/>
    </location>
</feature>
<evidence type="ECO:0000313" key="7">
    <source>
        <dbReference type="EnsemblMetazoa" id="tetur18g00970.1"/>
    </source>
</evidence>
<dbReference type="eggNOG" id="KOG1303">
    <property type="taxonomic scope" value="Eukaryota"/>
</dbReference>
<evidence type="ECO:0000313" key="8">
    <source>
        <dbReference type="Proteomes" id="UP000015104"/>
    </source>
</evidence>
<feature type="transmembrane region" description="Helical" evidence="5">
    <location>
        <begin position="187"/>
        <end position="210"/>
    </location>
</feature>
<dbReference type="AlphaFoldDB" id="T1KQS4"/>
<evidence type="ECO:0000256" key="3">
    <source>
        <dbReference type="ARBA" id="ARBA00022989"/>
    </source>
</evidence>
<dbReference type="InterPro" id="IPR013057">
    <property type="entry name" value="AA_transpt_TM"/>
</dbReference>
<evidence type="ECO:0000256" key="2">
    <source>
        <dbReference type="ARBA" id="ARBA00022692"/>
    </source>
</evidence>
<feature type="transmembrane region" description="Helical" evidence="5">
    <location>
        <begin position="328"/>
        <end position="350"/>
    </location>
</feature>
<dbReference type="PANTHER" id="PTHR22950">
    <property type="entry name" value="AMINO ACID TRANSPORTER"/>
    <property type="match status" value="1"/>
</dbReference>
<dbReference type="GO" id="GO:0005774">
    <property type="term" value="C:vacuolar membrane"/>
    <property type="evidence" value="ECO:0007669"/>
    <property type="project" value="TreeGrafter"/>
</dbReference>